<feature type="signal peptide" evidence="1">
    <location>
        <begin position="1"/>
        <end position="34"/>
    </location>
</feature>
<reference evidence="2 3" key="1">
    <citation type="journal article" date="2018" name="Elife">
        <title>Discovery and characterization of a prevalent human gut bacterial enzyme sufficient for the inactivation of a family of plant toxins.</title>
        <authorList>
            <person name="Koppel N."/>
            <person name="Bisanz J.E."/>
            <person name="Pandelia M.E."/>
            <person name="Turnbaugh P.J."/>
            <person name="Balskus E.P."/>
        </authorList>
    </citation>
    <scope>NUCLEOTIDE SEQUENCE [LARGE SCALE GENOMIC DNA]</scope>
    <source>
        <strain evidence="2 3">W1 BHI 6</strain>
    </source>
</reference>
<proteinExistence type="predicted"/>
<dbReference type="AlphaFoldDB" id="A0A369MNM1"/>
<dbReference type="EMBL" id="PPTU01000001">
    <property type="protein sequence ID" value="RDB73342.1"/>
    <property type="molecule type" value="Genomic_DNA"/>
</dbReference>
<accession>A0A369MNM1</accession>
<keyword evidence="1" id="KW-0732">Signal</keyword>
<evidence type="ECO:0000313" key="2">
    <source>
        <dbReference type="EMBL" id="RDB73342.1"/>
    </source>
</evidence>
<evidence type="ECO:0000256" key="1">
    <source>
        <dbReference type="SAM" id="SignalP"/>
    </source>
</evidence>
<protein>
    <recommendedName>
        <fullName evidence="4">Lipoprotein</fullName>
    </recommendedName>
</protein>
<feature type="chain" id="PRO_5016910307" description="Lipoprotein" evidence="1">
    <location>
        <begin position="35"/>
        <end position="358"/>
    </location>
</feature>
<dbReference type="Proteomes" id="UP000253970">
    <property type="component" value="Unassembled WGS sequence"/>
</dbReference>
<dbReference type="PROSITE" id="PS51257">
    <property type="entry name" value="PROKAR_LIPOPROTEIN"/>
    <property type="match status" value="1"/>
</dbReference>
<organism evidence="2 3">
    <name type="scientific">Eggerthella lenta</name>
    <name type="common">Eubacterium lentum</name>
    <dbReference type="NCBI Taxonomy" id="84112"/>
    <lineage>
        <taxon>Bacteria</taxon>
        <taxon>Bacillati</taxon>
        <taxon>Actinomycetota</taxon>
        <taxon>Coriobacteriia</taxon>
        <taxon>Eggerthellales</taxon>
        <taxon>Eggerthellaceae</taxon>
        <taxon>Eggerthella</taxon>
    </lineage>
</organism>
<evidence type="ECO:0008006" key="4">
    <source>
        <dbReference type="Google" id="ProtNLM"/>
    </source>
</evidence>
<gene>
    <name evidence="2" type="ORF">C1875_00355</name>
</gene>
<evidence type="ECO:0000313" key="3">
    <source>
        <dbReference type="Proteomes" id="UP000253970"/>
    </source>
</evidence>
<dbReference type="RefSeq" id="WP_114532285.1">
    <property type="nucleotide sequence ID" value="NZ_JAQCRY010000008.1"/>
</dbReference>
<comment type="caution">
    <text evidence="2">The sequence shown here is derived from an EMBL/GenBank/DDBJ whole genome shotgun (WGS) entry which is preliminary data.</text>
</comment>
<name>A0A369MNM1_EGGLN</name>
<sequence>MKFKTESKRMPLLGAKASALIASCMLACVLGGCAAEESVPQESVEQALLAAADNGEFAAADYVEASAYRLKSCEVAGQEKKEDGATAVTARTVIANDSFNVEAQAVLDFAKEGDGWVLAGSDFAGTKVKAIKGVDYLVGPADQASLSGDSSGAENKEPLSGYSGAEAAFDEVAQTCTVTLPVAQDGGNWFARPASNASIKFVFDGKKWANVGTESASDYTSDYLGQTFTDGPCSVTLVNVTESVMQVEFAWSGEKYEQDPDSEYTYLPGTYAGLAGQGAVAVPFEASATYSGEYSLGDSAAVNKYSQQSGKGFVLTRDSGFEDTDTPSEFECRFTADKSLSMTWSFQDTTHQATFKLA</sequence>